<evidence type="ECO:0000313" key="10">
    <source>
        <dbReference type="Proteomes" id="UP001150925"/>
    </source>
</evidence>
<dbReference type="GO" id="GO:0005829">
    <property type="term" value="C:cytosol"/>
    <property type="evidence" value="ECO:0007669"/>
    <property type="project" value="TreeGrafter"/>
</dbReference>
<dbReference type="GO" id="GO:0005524">
    <property type="term" value="F:ATP binding"/>
    <property type="evidence" value="ECO:0007669"/>
    <property type="project" value="UniProtKB-KW"/>
</dbReference>
<feature type="domain" description="Helicase C-terminal" evidence="8">
    <location>
        <begin position="1"/>
        <end position="67"/>
    </location>
</feature>
<proteinExistence type="predicted"/>
<feature type="non-terminal residue" evidence="9">
    <location>
        <position position="67"/>
    </location>
</feature>
<evidence type="ECO:0000256" key="2">
    <source>
        <dbReference type="ARBA" id="ARBA00022741"/>
    </source>
</evidence>
<comment type="catalytic activity">
    <reaction evidence="6">
        <text>ATP + H2O = ADP + phosphate + H(+)</text>
        <dbReference type="Rhea" id="RHEA:13065"/>
        <dbReference type="ChEBI" id="CHEBI:15377"/>
        <dbReference type="ChEBI" id="CHEBI:15378"/>
        <dbReference type="ChEBI" id="CHEBI:30616"/>
        <dbReference type="ChEBI" id="CHEBI:43474"/>
        <dbReference type="ChEBI" id="CHEBI:456216"/>
        <dbReference type="EC" id="3.6.4.13"/>
    </reaction>
</comment>
<dbReference type="PANTHER" id="PTHR47959">
    <property type="entry name" value="ATP-DEPENDENT RNA HELICASE RHLE-RELATED"/>
    <property type="match status" value="1"/>
</dbReference>
<evidence type="ECO:0000256" key="7">
    <source>
        <dbReference type="SAM" id="MobiDB-lite"/>
    </source>
</evidence>
<dbReference type="InterPro" id="IPR027417">
    <property type="entry name" value="P-loop_NTPase"/>
</dbReference>
<comment type="caution">
    <text evidence="9">The sequence shown here is derived from an EMBL/GenBank/DDBJ whole genome shotgun (WGS) entry which is preliminary data.</text>
</comment>
<feature type="region of interest" description="Disordered" evidence="7">
    <location>
        <begin position="32"/>
        <end position="67"/>
    </location>
</feature>
<protein>
    <recommendedName>
        <fullName evidence="1">RNA helicase</fullName>
        <ecNumber evidence="1">3.6.4.13</ecNumber>
    </recommendedName>
</protein>
<dbReference type="Proteomes" id="UP001150925">
    <property type="component" value="Unassembled WGS sequence"/>
</dbReference>
<dbReference type="EMBL" id="JANBPY010002208">
    <property type="protein sequence ID" value="KAJ1956029.1"/>
    <property type="molecule type" value="Genomic_DNA"/>
</dbReference>
<dbReference type="PROSITE" id="PS51194">
    <property type="entry name" value="HELICASE_CTER"/>
    <property type="match status" value="1"/>
</dbReference>
<keyword evidence="2" id="KW-0547">Nucleotide-binding</keyword>
<evidence type="ECO:0000259" key="8">
    <source>
        <dbReference type="PROSITE" id="PS51194"/>
    </source>
</evidence>
<dbReference type="Gene3D" id="3.40.50.300">
    <property type="entry name" value="P-loop containing nucleotide triphosphate hydrolases"/>
    <property type="match status" value="1"/>
</dbReference>
<evidence type="ECO:0000256" key="4">
    <source>
        <dbReference type="ARBA" id="ARBA00022806"/>
    </source>
</evidence>
<evidence type="ECO:0000256" key="3">
    <source>
        <dbReference type="ARBA" id="ARBA00022801"/>
    </source>
</evidence>
<gene>
    <name evidence="9" type="ORF">IWQ62_005401</name>
</gene>
<name>A0A9W8AK34_9FUNG</name>
<dbReference type="GO" id="GO:0003724">
    <property type="term" value="F:RNA helicase activity"/>
    <property type="evidence" value="ECO:0007669"/>
    <property type="project" value="UniProtKB-EC"/>
</dbReference>
<dbReference type="PANTHER" id="PTHR47959:SF1">
    <property type="entry name" value="ATP-DEPENDENT RNA HELICASE DBPA"/>
    <property type="match status" value="1"/>
</dbReference>
<organism evidence="9 10">
    <name type="scientific">Dispira parvispora</name>
    <dbReference type="NCBI Taxonomy" id="1520584"/>
    <lineage>
        <taxon>Eukaryota</taxon>
        <taxon>Fungi</taxon>
        <taxon>Fungi incertae sedis</taxon>
        <taxon>Zoopagomycota</taxon>
        <taxon>Kickxellomycotina</taxon>
        <taxon>Dimargaritomycetes</taxon>
        <taxon>Dimargaritales</taxon>
        <taxon>Dimargaritaceae</taxon>
        <taxon>Dispira</taxon>
    </lineage>
</organism>
<dbReference type="GO" id="GO:0016787">
    <property type="term" value="F:hydrolase activity"/>
    <property type="evidence" value="ECO:0007669"/>
    <property type="project" value="UniProtKB-KW"/>
</dbReference>
<dbReference type="AlphaFoldDB" id="A0A9W8AK34"/>
<dbReference type="InterPro" id="IPR001650">
    <property type="entry name" value="Helicase_C-like"/>
</dbReference>
<dbReference type="InterPro" id="IPR050079">
    <property type="entry name" value="DEAD_box_RNA_helicase"/>
</dbReference>
<keyword evidence="3" id="KW-0378">Hydrolase</keyword>
<evidence type="ECO:0000313" key="9">
    <source>
        <dbReference type="EMBL" id="KAJ1956029.1"/>
    </source>
</evidence>
<feature type="compositionally biased region" description="Basic and acidic residues" evidence="7">
    <location>
        <begin position="42"/>
        <end position="51"/>
    </location>
</feature>
<keyword evidence="4" id="KW-0347">Helicase</keyword>
<evidence type="ECO:0000256" key="6">
    <source>
        <dbReference type="ARBA" id="ARBA00047984"/>
    </source>
</evidence>
<dbReference type="EC" id="3.6.4.13" evidence="1"/>
<dbReference type="OrthoDB" id="196131at2759"/>
<reference evidence="9" key="1">
    <citation type="submission" date="2022-07" db="EMBL/GenBank/DDBJ databases">
        <title>Phylogenomic reconstructions and comparative analyses of Kickxellomycotina fungi.</title>
        <authorList>
            <person name="Reynolds N.K."/>
            <person name="Stajich J.E."/>
            <person name="Barry K."/>
            <person name="Grigoriev I.V."/>
            <person name="Crous P."/>
            <person name="Smith M.E."/>
        </authorList>
    </citation>
    <scope>NUCLEOTIDE SEQUENCE</scope>
    <source>
        <strain evidence="9">RSA 1196</strain>
    </source>
</reference>
<feature type="compositionally biased region" description="Basic and acidic residues" evidence="7">
    <location>
        <begin position="58"/>
        <end position="67"/>
    </location>
</feature>
<accession>A0A9W8AK34</accession>
<dbReference type="Pfam" id="PF00271">
    <property type="entry name" value="Helicase_C"/>
    <property type="match status" value="1"/>
</dbReference>
<evidence type="ECO:0000256" key="5">
    <source>
        <dbReference type="ARBA" id="ARBA00022840"/>
    </source>
</evidence>
<dbReference type="SUPFAM" id="SSF52540">
    <property type="entry name" value="P-loop containing nucleoside triphosphate hydrolases"/>
    <property type="match status" value="1"/>
</dbReference>
<evidence type="ECO:0000256" key="1">
    <source>
        <dbReference type="ARBA" id="ARBA00012552"/>
    </source>
</evidence>
<keyword evidence="10" id="KW-1185">Reference proteome</keyword>
<sequence length="67" mass="7339">GSLERGIDLPNVSAVLLADFVENMGDYIHRAGRTGRAGQPGEDAHFEKKSLEPFLDSEVVKDSNPRE</sequence>
<keyword evidence="5" id="KW-0067">ATP-binding</keyword>